<dbReference type="InterPro" id="IPR000160">
    <property type="entry name" value="GGDEF_dom"/>
</dbReference>
<dbReference type="AlphaFoldDB" id="A0A6I4TUD8"/>
<dbReference type="GO" id="GO:0052621">
    <property type="term" value="F:diguanylate cyclase activity"/>
    <property type="evidence" value="ECO:0007669"/>
    <property type="project" value="UniProtKB-EC"/>
</dbReference>
<dbReference type="EMBL" id="WTYJ01000002">
    <property type="protein sequence ID" value="MXO99825.1"/>
    <property type="molecule type" value="Genomic_DNA"/>
</dbReference>
<evidence type="ECO:0000313" key="6">
    <source>
        <dbReference type="Proteomes" id="UP000469430"/>
    </source>
</evidence>
<dbReference type="Pfam" id="PF05227">
    <property type="entry name" value="CHASE3"/>
    <property type="match status" value="1"/>
</dbReference>
<keyword evidence="3" id="KW-0472">Membrane</keyword>
<comment type="caution">
    <text evidence="5">The sequence shown here is derived from an EMBL/GenBank/DDBJ whole genome shotgun (WGS) entry which is preliminary data.</text>
</comment>
<dbReference type="EC" id="2.7.7.65" evidence="1"/>
<name>A0A6I4TUD8_9SPHN</name>
<sequence>MARPFPTLTSAWNRIFYPKARKGTYALAATLVMALLVGASALLNHQASRERRESNEWELRTHHVLDLTSRLKTATLLTTRYERTFLLTQDSSYLVPYRRARTEVYRVVSELAPLIEGQQQSGALSNIRGQLDGQIASMEKLISLTRRGRHEEVMAELGTGISRRSIDTILTELDEFERVERQQLAARAERSAVATRNSERLVDLLTAVSLILIAGGFISSLALRRALRSEAETREELRRMATTDELTGLANRREVLSGIDRMIAASHRHSRPLSIAILDIDRFKQVNDTHGHPAGDEVIRTISAMALTMMRKQDLVGRLGGEEFIIAMPDCDSRSAVLACERVREAVAALPIVLSHGATLKVTLSTGIAQLAHAEDRTRLIVRADEALYSAKNTGRDRVLLAA</sequence>
<organism evidence="5 6">
    <name type="scientific">Croceibacterium xixiisoli</name>
    <dbReference type="NCBI Taxonomy" id="1476466"/>
    <lineage>
        <taxon>Bacteria</taxon>
        <taxon>Pseudomonadati</taxon>
        <taxon>Pseudomonadota</taxon>
        <taxon>Alphaproteobacteria</taxon>
        <taxon>Sphingomonadales</taxon>
        <taxon>Erythrobacteraceae</taxon>
        <taxon>Croceibacterium</taxon>
    </lineage>
</organism>
<dbReference type="PANTHER" id="PTHR45138:SF9">
    <property type="entry name" value="DIGUANYLATE CYCLASE DGCM-RELATED"/>
    <property type="match status" value="1"/>
</dbReference>
<dbReference type="Gene3D" id="3.30.70.270">
    <property type="match status" value="1"/>
</dbReference>
<dbReference type="OrthoDB" id="9812260at2"/>
<gene>
    <name evidence="5" type="ORF">GRI97_12600</name>
</gene>
<evidence type="ECO:0000259" key="4">
    <source>
        <dbReference type="PROSITE" id="PS50887"/>
    </source>
</evidence>
<dbReference type="SMART" id="SM00267">
    <property type="entry name" value="GGDEF"/>
    <property type="match status" value="1"/>
</dbReference>
<dbReference type="RefSeq" id="WP_161391517.1">
    <property type="nucleotide sequence ID" value="NZ_JBHSCP010000001.1"/>
</dbReference>
<dbReference type="InterPro" id="IPR050469">
    <property type="entry name" value="Diguanylate_Cyclase"/>
</dbReference>
<dbReference type="InterPro" id="IPR007891">
    <property type="entry name" value="CHASE3"/>
</dbReference>
<evidence type="ECO:0000256" key="1">
    <source>
        <dbReference type="ARBA" id="ARBA00012528"/>
    </source>
</evidence>
<dbReference type="PANTHER" id="PTHR45138">
    <property type="entry name" value="REGULATORY COMPONENTS OF SENSORY TRANSDUCTION SYSTEM"/>
    <property type="match status" value="1"/>
</dbReference>
<dbReference type="InterPro" id="IPR043128">
    <property type="entry name" value="Rev_trsase/Diguanyl_cyclase"/>
</dbReference>
<keyword evidence="3" id="KW-1133">Transmembrane helix</keyword>
<dbReference type="SUPFAM" id="SSF55073">
    <property type="entry name" value="Nucleotide cyclase"/>
    <property type="match status" value="1"/>
</dbReference>
<keyword evidence="6" id="KW-1185">Reference proteome</keyword>
<protein>
    <recommendedName>
        <fullName evidence="1">diguanylate cyclase</fullName>
        <ecNumber evidence="1">2.7.7.65</ecNumber>
    </recommendedName>
</protein>
<feature type="domain" description="GGDEF" evidence="4">
    <location>
        <begin position="271"/>
        <end position="403"/>
    </location>
</feature>
<comment type="catalytic activity">
    <reaction evidence="2">
        <text>2 GTP = 3',3'-c-di-GMP + 2 diphosphate</text>
        <dbReference type="Rhea" id="RHEA:24898"/>
        <dbReference type="ChEBI" id="CHEBI:33019"/>
        <dbReference type="ChEBI" id="CHEBI:37565"/>
        <dbReference type="ChEBI" id="CHEBI:58805"/>
        <dbReference type="EC" id="2.7.7.65"/>
    </reaction>
</comment>
<evidence type="ECO:0000313" key="5">
    <source>
        <dbReference type="EMBL" id="MXO99825.1"/>
    </source>
</evidence>
<reference evidence="5 6" key="1">
    <citation type="submission" date="2019-12" db="EMBL/GenBank/DDBJ databases">
        <title>Genomic-based taxomic classification of the family Erythrobacteraceae.</title>
        <authorList>
            <person name="Xu L."/>
        </authorList>
    </citation>
    <scope>NUCLEOTIDE SEQUENCE [LARGE SCALE GENOMIC DNA]</scope>
    <source>
        <strain evidence="5 6">S36</strain>
    </source>
</reference>
<evidence type="ECO:0000256" key="2">
    <source>
        <dbReference type="ARBA" id="ARBA00034247"/>
    </source>
</evidence>
<evidence type="ECO:0000256" key="3">
    <source>
        <dbReference type="SAM" id="Phobius"/>
    </source>
</evidence>
<dbReference type="InterPro" id="IPR029787">
    <property type="entry name" value="Nucleotide_cyclase"/>
</dbReference>
<feature type="transmembrane region" description="Helical" evidence="3">
    <location>
        <begin position="204"/>
        <end position="223"/>
    </location>
</feature>
<accession>A0A6I4TUD8</accession>
<dbReference type="Proteomes" id="UP000469430">
    <property type="component" value="Unassembled WGS sequence"/>
</dbReference>
<dbReference type="PROSITE" id="PS50887">
    <property type="entry name" value="GGDEF"/>
    <property type="match status" value="1"/>
</dbReference>
<keyword evidence="3" id="KW-0812">Transmembrane</keyword>
<proteinExistence type="predicted"/>
<dbReference type="Pfam" id="PF00990">
    <property type="entry name" value="GGDEF"/>
    <property type="match status" value="1"/>
</dbReference>
<dbReference type="NCBIfam" id="TIGR00254">
    <property type="entry name" value="GGDEF"/>
    <property type="match status" value="1"/>
</dbReference>
<dbReference type="CDD" id="cd01949">
    <property type="entry name" value="GGDEF"/>
    <property type="match status" value="1"/>
</dbReference>
<dbReference type="FunFam" id="3.30.70.270:FF:000001">
    <property type="entry name" value="Diguanylate cyclase domain protein"/>
    <property type="match status" value="1"/>
</dbReference>